<evidence type="ECO:0000313" key="4">
    <source>
        <dbReference type="Proteomes" id="UP001390963"/>
    </source>
</evidence>
<protein>
    <submittedName>
        <fullName evidence="1">Glycosyltransferase</fullName>
        <ecNumber evidence="1">2.4.-.-</ecNumber>
    </submittedName>
</protein>
<dbReference type="GO" id="GO:0016757">
    <property type="term" value="F:glycosyltransferase activity"/>
    <property type="evidence" value="ECO:0007669"/>
    <property type="project" value="UniProtKB-KW"/>
</dbReference>
<gene>
    <name evidence="2" type="ORF">VZD24_13140</name>
    <name evidence="1" type="ORF">VZD85_13555</name>
</gene>
<dbReference type="Gene3D" id="3.40.50.2000">
    <property type="entry name" value="Glycogen Phosphorylase B"/>
    <property type="match status" value="1"/>
</dbReference>
<dbReference type="SUPFAM" id="SSF53756">
    <property type="entry name" value="UDP-Glycosyltransferase/glycogen phosphorylase"/>
    <property type="match status" value="1"/>
</dbReference>
<proteinExistence type="predicted"/>
<keyword evidence="1" id="KW-0328">Glycosyltransferase</keyword>
<dbReference type="Pfam" id="PF13692">
    <property type="entry name" value="Glyco_trans_1_4"/>
    <property type="match status" value="1"/>
</dbReference>
<keyword evidence="1" id="KW-0808">Transferase</keyword>
<organism evidence="1 3">
    <name type="scientific">Aequorivita flava</name>
    <dbReference type="NCBI Taxonomy" id="3114371"/>
    <lineage>
        <taxon>Bacteria</taxon>
        <taxon>Pseudomonadati</taxon>
        <taxon>Bacteroidota</taxon>
        <taxon>Flavobacteriia</taxon>
        <taxon>Flavobacteriales</taxon>
        <taxon>Flavobacteriaceae</taxon>
        <taxon>Aequorivita</taxon>
    </lineage>
</organism>
<dbReference type="Proteomes" id="UP001390963">
    <property type="component" value="Unassembled WGS sequence"/>
</dbReference>
<reference evidence="1 4" key="1">
    <citation type="submission" date="2024-01" db="EMBL/GenBank/DDBJ databases">
        <title>Aequorivita flavus sp. nov., isolated from deep-sea sediment.</title>
        <authorList>
            <person name="Chen X."/>
        </authorList>
    </citation>
    <scope>NUCLEOTIDE SEQUENCE</scope>
    <source>
        <strain evidence="1">MCCC 1A16923</strain>
        <strain evidence="2 4">MCCC 1A16935</strain>
    </source>
</reference>
<comment type="caution">
    <text evidence="1">The sequence shown here is derived from an EMBL/GenBank/DDBJ whole genome shotgun (WGS) entry which is preliminary data.</text>
</comment>
<dbReference type="EMBL" id="JBANCF010000013">
    <property type="protein sequence ID" value="MEM0574464.1"/>
    <property type="molecule type" value="Genomic_DNA"/>
</dbReference>
<evidence type="ECO:0000313" key="1">
    <source>
        <dbReference type="EMBL" id="MEM0519383.1"/>
    </source>
</evidence>
<evidence type="ECO:0000313" key="3">
    <source>
        <dbReference type="Proteomes" id="UP001388259"/>
    </source>
</evidence>
<accession>A0AB35YXI9</accession>
<name>A0AB35YXI9_9FLAO</name>
<dbReference type="EC" id="2.4.-.-" evidence="1"/>
<dbReference type="Proteomes" id="UP001388259">
    <property type="component" value="Unassembled WGS sequence"/>
</dbReference>
<dbReference type="EMBL" id="JAZBJM010000012">
    <property type="protein sequence ID" value="MEM0519383.1"/>
    <property type="molecule type" value="Genomic_DNA"/>
</dbReference>
<keyword evidence="4" id="KW-1185">Reference proteome</keyword>
<evidence type="ECO:0000313" key="2">
    <source>
        <dbReference type="EMBL" id="MEM0574464.1"/>
    </source>
</evidence>
<dbReference type="RefSeq" id="WP_342687879.1">
    <property type="nucleotide sequence ID" value="NZ_JAZBJM010000012.1"/>
</dbReference>
<dbReference type="AlphaFoldDB" id="A0AB35YXI9"/>
<sequence>MKKLLIIGHTFPEPSTTAAGSRMMQLLQLFEAEQYEITFASTASVSEHTAKLELRNISVKNILLNDPSFDEFIKNLNPEIVLFDRYISEEQFGWRISENCPNCLKILDTEDLHFLRKAREEAIKANLSVSDANLFSNLAKRELASILRCDLSLIISEYEMELLQNTFKISGEILHYLPFLIESVSEEIQTSSFKERQDFIAIGNLLHAPNVDSVLQLKQIWPEIKKQLPKAELHIYGAYAPQQILQLNNKKEGFIIKGWANNLETTLQMYRLQLAPLRFGAGLKGKLLDAMRFGLPSVTTKIGAEAMRGKYPFGGAITDEQTNFITQAIHLYSDENTWQEAQKNGFGIIKNRFRKNLFSKQFMSRINELLARLDAHRQHNFTGQILQHHTLQSTKYLSKWIESKSVIAHNASPVCFANSDEVREDYKQ</sequence>